<evidence type="ECO:0000256" key="2">
    <source>
        <dbReference type="ARBA" id="ARBA00022617"/>
    </source>
</evidence>
<dbReference type="InterPro" id="IPR039261">
    <property type="entry name" value="FNR_nucleotide-bd"/>
</dbReference>
<dbReference type="SUPFAM" id="SSF63380">
    <property type="entry name" value="Riboflavin synthase domain-like"/>
    <property type="match status" value="1"/>
</dbReference>
<comment type="similarity">
    <text evidence="1">Belongs to the flavoprotein pyridine nucleotide cytochrome reductase family.</text>
</comment>
<evidence type="ECO:0000256" key="5">
    <source>
        <dbReference type="ARBA" id="ARBA00023004"/>
    </source>
</evidence>
<dbReference type="SUPFAM" id="SSF55856">
    <property type="entry name" value="Cytochrome b5-like heme/steroid binding domain"/>
    <property type="match status" value="1"/>
</dbReference>
<evidence type="ECO:0008006" key="10">
    <source>
        <dbReference type="Google" id="ProtNLM"/>
    </source>
</evidence>
<dbReference type="EMBL" id="JBJKFK010001929">
    <property type="protein sequence ID" value="KAL3311978.1"/>
    <property type="molecule type" value="Genomic_DNA"/>
</dbReference>
<proteinExistence type="inferred from homology"/>
<keyword evidence="2" id="KW-0349">Heme</keyword>
<dbReference type="InterPro" id="IPR001199">
    <property type="entry name" value="Cyt_B5-like_heme/steroid-bd"/>
</dbReference>
<evidence type="ECO:0000259" key="7">
    <source>
        <dbReference type="PROSITE" id="PS51384"/>
    </source>
</evidence>
<dbReference type="InterPro" id="IPR017927">
    <property type="entry name" value="FAD-bd_FR_type"/>
</dbReference>
<comment type="caution">
    <text evidence="8">The sequence shown here is derived from an EMBL/GenBank/DDBJ whole genome shotgun (WGS) entry which is preliminary data.</text>
</comment>
<keyword evidence="5" id="KW-0408">Iron</keyword>
<accession>A0ABD2PX22</accession>
<name>A0ABD2PX22_9PLAT</name>
<protein>
    <recommendedName>
        <fullName evidence="10">Cytochrome-b5 reductase</fullName>
    </recommendedName>
</protein>
<dbReference type="GO" id="GO:0046872">
    <property type="term" value="F:metal ion binding"/>
    <property type="evidence" value="ECO:0007669"/>
    <property type="project" value="UniProtKB-KW"/>
</dbReference>
<gene>
    <name evidence="8" type="ORF">Ciccas_009435</name>
</gene>
<dbReference type="AlphaFoldDB" id="A0ABD2PX22"/>
<keyword evidence="4" id="KW-0560">Oxidoreductase</keyword>
<feature type="domain" description="Cytochrome b5 heme-binding" evidence="6">
    <location>
        <begin position="30"/>
        <end position="109"/>
    </location>
</feature>
<reference evidence="8 9" key="1">
    <citation type="submission" date="2024-11" db="EMBL/GenBank/DDBJ databases">
        <title>Adaptive evolution of stress response genes in parasites aligns with host niche diversity.</title>
        <authorList>
            <person name="Hahn C."/>
            <person name="Resl P."/>
        </authorList>
    </citation>
    <scope>NUCLEOTIDE SEQUENCE [LARGE SCALE GENOMIC DNA]</scope>
    <source>
        <strain evidence="8">EGGRZ-B1_66</strain>
        <tissue evidence="8">Body</tissue>
    </source>
</reference>
<dbReference type="PANTHER" id="PTHR46237">
    <property type="entry name" value="CYTOCHROME B5 REDUCTASE 4 FAMILY MEMBER"/>
    <property type="match status" value="1"/>
</dbReference>
<sequence>MYGIVYCFSGIGFWNQYMRTPEYAYKKPETVPISEAELSSHNTSEDMWIALNHDMTNGVYDVTEFAKYHPGGVETIQKYAGCDATVAFQQAHPYVSVNMIANLQKGILLRAPSSRRGGSSLLSPSTSSFTRNVSKPLLVWDWRQESADCVLLSVFSNCAVDKIEPRMNVQVVWNDSKLLIRCLLNQDRVHYLLLRLLPTLEPDLGSLLVNDCKFTPNTDESPLRLKLRVRQPSDNNLSTIGSVLKDTVTSTEPETAPLLCRLLHSSQLGDYVLLTLQWPDHCIVHCHLGSHVQVTVKDHSGQEKKRFYTIFHVPSLTSDPRELHLLVKKYKTGTVSSILGSLNEGASIEVSLPLGPRLDSFVLPRSPSNVVMLAAGSGITPMTAAVDFFLQRSRQKLIWFTRFLDECSQIESQLDRIATSTHE</sequence>
<dbReference type="InterPro" id="IPR051872">
    <property type="entry name" value="Cytochrome_b5/Flavoprotein_Rdt"/>
</dbReference>
<keyword evidence="3" id="KW-0479">Metal-binding</keyword>
<dbReference type="Gene3D" id="3.10.120.10">
    <property type="entry name" value="Cytochrome b5-like heme/steroid binding domain"/>
    <property type="match status" value="1"/>
</dbReference>
<evidence type="ECO:0000259" key="6">
    <source>
        <dbReference type="PROSITE" id="PS50255"/>
    </source>
</evidence>
<evidence type="ECO:0000256" key="1">
    <source>
        <dbReference type="ARBA" id="ARBA00006105"/>
    </source>
</evidence>
<dbReference type="Gene3D" id="2.40.30.10">
    <property type="entry name" value="Translation factors"/>
    <property type="match status" value="1"/>
</dbReference>
<dbReference type="PROSITE" id="PS51384">
    <property type="entry name" value="FAD_FR"/>
    <property type="match status" value="1"/>
</dbReference>
<dbReference type="PANTHER" id="PTHR46237:SF1">
    <property type="entry name" value="CYTOCHROME B5 REDUCTASE 4"/>
    <property type="match status" value="1"/>
</dbReference>
<evidence type="ECO:0000313" key="9">
    <source>
        <dbReference type="Proteomes" id="UP001626550"/>
    </source>
</evidence>
<dbReference type="Pfam" id="PF00173">
    <property type="entry name" value="Cyt-b5"/>
    <property type="match status" value="1"/>
</dbReference>
<dbReference type="SUPFAM" id="SSF52343">
    <property type="entry name" value="Ferredoxin reductase-like, C-terminal NADP-linked domain"/>
    <property type="match status" value="1"/>
</dbReference>
<dbReference type="Pfam" id="PF00970">
    <property type="entry name" value="FAD_binding_6"/>
    <property type="match status" value="1"/>
</dbReference>
<dbReference type="InterPro" id="IPR017938">
    <property type="entry name" value="Riboflavin_synthase-like_b-brl"/>
</dbReference>
<feature type="domain" description="FAD-binding FR-type" evidence="7">
    <location>
        <begin position="241"/>
        <end position="363"/>
    </location>
</feature>
<dbReference type="Proteomes" id="UP001626550">
    <property type="component" value="Unassembled WGS sequence"/>
</dbReference>
<evidence type="ECO:0000256" key="4">
    <source>
        <dbReference type="ARBA" id="ARBA00023002"/>
    </source>
</evidence>
<dbReference type="InterPro" id="IPR036400">
    <property type="entry name" value="Cyt_B5-like_heme/steroid_sf"/>
</dbReference>
<organism evidence="8 9">
    <name type="scientific">Cichlidogyrus casuarinus</name>
    <dbReference type="NCBI Taxonomy" id="1844966"/>
    <lineage>
        <taxon>Eukaryota</taxon>
        <taxon>Metazoa</taxon>
        <taxon>Spiralia</taxon>
        <taxon>Lophotrochozoa</taxon>
        <taxon>Platyhelminthes</taxon>
        <taxon>Monogenea</taxon>
        <taxon>Monopisthocotylea</taxon>
        <taxon>Dactylogyridea</taxon>
        <taxon>Ancyrocephalidae</taxon>
        <taxon>Cichlidogyrus</taxon>
    </lineage>
</organism>
<dbReference type="PROSITE" id="PS50255">
    <property type="entry name" value="CYTOCHROME_B5_2"/>
    <property type="match status" value="1"/>
</dbReference>
<evidence type="ECO:0000256" key="3">
    <source>
        <dbReference type="ARBA" id="ARBA00022723"/>
    </source>
</evidence>
<dbReference type="SMART" id="SM01117">
    <property type="entry name" value="Cyt-b5"/>
    <property type="match status" value="1"/>
</dbReference>
<keyword evidence="9" id="KW-1185">Reference proteome</keyword>
<dbReference type="InterPro" id="IPR008333">
    <property type="entry name" value="Cbr1-like_FAD-bd_dom"/>
</dbReference>
<evidence type="ECO:0000313" key="8">
    <source>
        <dbReference type="EMBL" id="KAL3311978.1"/>
    </source>
</evidence>